<evidence type="ECO:0000256" key="1">
    <source>
        <dbReference type="SAM" id="MobiDB-lite"/>
    </source>
</evidence>
<evidence type="ECO:0000313" key="2">
    <source>
        <dbReference type="EMBL" id="OUS42237.1"/>
    </source>
</evidence>
<dbReference type="InterPro" id="IPR011989">
    <property type="entry name" value="ARM-like"/>
</dbReference>
<reference evidence="2" key="1">
    <citation type="submission" date="2017-04" db="EMBL/GenBank/DDBJ databases">
        <title>Population genomics of picophytoplankton unveils novel chromosome hypervariability.</title>
        <authorList>
            <consortium name="DOE Joint Genome Institute"/>
            <person name="Blanc-Mathieu R."/>
            <person name="Krasovec M."/>
            <person name="Hebrard M."/>
            <person name="Yau S."/>
            <person name="Desgranges E."/>
            <person name="Martin J."/>
            <person name="Schackwitz W."/>
            <person name="Kuo A."/>
            <person name="Salin G."/>
            <person name="Donnadieu C."/>
            <person name="Desdevises Y."/>
            <person name="Sanchez-Ferandin S."/>
            <person name="Moreau H."/>
            <person name="Rivals E."/>
            <person name="Grigoriev I.V."/>
            <person name="Grimsley N."/>
            <person name="Eyre-Walker A."/>
            <person name="Piganeau G."/>
        </authorList>
    </citation>
    <scope>NUCLEOTIDE SEQUENCE [LARGE SCALE GENOMIC DNA]</scope>
    <source>
        <strain evidence="2">RCC 1115</strain>
    </source>
</reference>
<dbReference type="GO" id="GO:0044782">
    <property type="term" value="P:cilium organization"/>
    <property type="evidence" value="ECO:0007669"/>
    <property type="project" value="InterPro"/>
</dbReference>
<dbReference type="Gene3D" id="1.25.10.10">
    <property type="entry name" value="Leucine-rich Repeat Variant"/>
    <property type="match status" value="1"/>
</dbReference>
<dbReference type="SUPFAM" id="SSF48371">
    <property type="entry name" value="ARM repeat"/>
    <property type="match status" value="2"/>
</dbReference>
<accession>A0A1Y5I0N1</accession>
<evidence type="ECO:0008006" key="3">
    <source>
        <dbReference type="Google" id="ProtNLM"/>
    </source>
</evidence>
<organism evidence="2">
    <name type="scientific">Ostreococcus tauri</name>
    <name type="common">Marine green alga</name>
    <dbReference type="NCBI Taxonomy" id="70448"/>
    <lineage>
        <taxon>Eukaryota</taxon>
        <taxon>Viridiplantae</taxon>
        <taxon>Chlorophyta</taxon>
        <taxon>Mamiellophyceae</taxon>
        <taxon>Mamiellales</taxon>
        <taxon>Bathycoccaceae</taxon>
        <taxon>Ostreococcus</taxon>
    </lineage>
</organism>
<dbReference type="InterPro" id="IPR016024">
    <property type="entry name" value="ARM-type_fold"/>
</dbReference>
<dbReference type="EMBL" id="KZ155839">
    <property type="protein sequence ID" value="OUS42237.1"/>
    <property type="molecule type" value="Genomic_DNA"/>
</dbReference>
<proteinExistence type="predicted"/>
<dbReference type="PANTHER" id="PTHR31691">
    <property type="entry name" value="ROTATIN"/>
    <property type="match status" value="1"/>
</dbReference>
<gene>
    <name evidence="2" type="ORF">BE221DRAFT_64586</name>
</gene>
<name>A0A1Y5I0N1_OSTTA</name>
<sequence length="2229" mass="239499">MCEEDRALLREELEVRKLEVSMSYFALVQKFTSNALRAEGNKIAADVHADTKKDREERRNESAVERFHRMTCDALAMGLVTTCATMLSLGRRAISSGYDGWSTGCAASARAAFHGGRVSVFATASYAKCVVAETCAVISAPSVVRADGVADSASFRWSSRSITMSASSRRDATTERLIASTTSKLSSNISQIRKRALRQLCVASVAGACDRSTVARSPELLRALLSMYDAQDAYTELDGRAAGDAEEKASETWSPATYLTWLCERERVAAAWLEEFGAREYMDAISDVRRDPELDRGFRRLTRALDDARAEARASGEATKEDFESFAFDAEREGLIRRVRERSHDEATTSGSASDRGDSRASFAAGARGVLSARGDGGFELPRVDVSEEDAQYLYALTQHLDTCGHHALALGGLRELRRAVMDLPVEAVTRLAPRALERACELLSATNPKLSTPETRREALLLIQQCVSAMHREVMDCTRDCLSASADGRTMKARAPSPDSTIARIFPPTGVVQSTRTLPIAHVFATHVIPAVCEPSLRASAVRTVRLLLPLLQVAPENVDAQPHAGALLRLGQYLDLWESSLAVLEFESGAASEYLTCVQLSAELAAWAGGAPEKGVGSANKSLAKRWYVICIDEVIAAADPLARHYCTRALIQVHPSLPLELSLVKEADECLRAVATSAALGVGAAAFAKIVSNAAPALSLLGATFDVMPFTSRMLATLFALASASAEDVEDVVAATLTMLTHCMEGVRMSAYATLAAAEVSAFAILEHPHMIEEIIIGGLNHVSTARDAAICLATLCGESDVDSRRRIAAQLAQHAAWLDALAGDETVGKSVIMAHKMIEHESDYGRLSTLSTSLRGLFHQEEKTRIRSATDLAHGISHGLTSAAQVLLRSHDDPFDSVLLTDEEYVREPASSAADAFKESLRLRTFDDVRAMLRRFIFDDVSSREELTAELEIMTSDERLSAVLADPSLLDALIKLAIDSSSHVSSVTGALRILTSALSASALVRDMLAREDGRGGRVTQLLGLVFHPQRRIREAMASFLASFLFSPVVDSVVSRAGASRPIEFSLPKVFLETYRFPTFVPELVNPPMVGDFDAFMNNDVDRHRVLYMFRRRQLLMHKYDVAHNEDAALLAFALGDEDESDDAEIRVMRDAARISCSSVVLGNLVGELGEARSHEAAARVVDSLKTNVQASRIHAMSVLASLGRWNESCERFLRRPPRSTSDTWLWVGMAELLTESLESFMRVEESTLPPAALETLINVVRDVIVPLASSGASLSSDVNSDVSRDPPVLRHPIAAGQALGSDGGSARVARATAVHAAMNLLTLVYEAARRFRIFAAPEVDADALVSVLIELDCIGVVSSELISKKSCDYAVRCAAVNAVTAALRLGGVTSTVALNLVDAMLGHVYPSYTSEEHRGSLLMNRATSALLLIMESNSSSDAWSDAFYERCDIGWLGDMLIDPTPRGRARAYDILAAAVGPGSPVVDVIAVEFPNLFEFAAACAIDDNEAAITRAAAFRCVASIIAGSAAAEISVDIPDDGIYAGERSKVAFPSIPMLAAKDVWRGFARVIMNDTHGDVERVSMLHRGASAAMLAAARIDAIGVAEAFDFSPTHETDGNMWHGLFAVLRRATFVGYGSSDSATAASNVATLLGVMAIAGARTFDAKIAAASLRDCLDKAVRALRRGGCDKTARAASRCAEALATMLMVHSRAHDDALIPINGIAAHCAEILASAVESGAGPGRVRASTGACLLASTVFRSNDLSAQAIDGAPAHVGASILQSLLVLWHFRLLGNSTKRSMVPTMSIIISATRNVLAYDLSAKAAACEWGLVESLIQTTREAVSRSTRPDGSYQSVPTAMDVASAARRGGFLGAAMELGMDVDGKELPSTVALGSLTCLRHLMYSCPDADAADVWREEIVNEIRERAVDGGVVSMFQASWAYAKLDRTVMCELLSLVVNFVAKDATSKRAITTAASWAGDDIDDKPKSFAQRLLDYAFESKHEPGSPSLELALKSLASLGTIDGPARYWLVRSVFVGETSMTLAHALTKVRALDDDAPDANRARWMRTVTACVRALAAVASFADGQRTVLRTDAGVRALDLCLEVVASGDADAKREAFVLMHNLAYHADSKSHYAANEAALDCLVRGAGDADDRCASASCAALFALSRSQRIVALLRESGRDRALRAAAKRSAGDTDPNHDASHRAHRARCLRGLLLILSASENIDRYGV</sequence>
<dbReference type="GO" id="GO:0036064">
    <property type="term" value="C:ciliary basal body"/>
    <property type="evidence" value="ECO:0007669"/>
    <property type="project" value="InterPro"/>
</dbReference>
<protein>
    <recommendedName>
        <fullName evidence="3">Armadillo-type fold</fullName>
    </recommendedName>
</protein>
<dbReference type="Proteomes" id="UP000195557">
    <property type="component" value="Unassembled WGS sequence"/>
</dbReference>
<feature type="region of interest" description="Disordered" evidence="1">
    <location>
        <begin position="339"/>
        <end position="361"/>
    </location>
</feature>
<dbReference type="InterPro" id="IPR030791">
    <property type="entry name" value="Rotatin"/>
</dbReference>
<dbReference type="PANTHER" id="PTHR31691:SF1">
    <property type="entry name" value="ROTATIN"/>
    <property type="match status" value="1"/>
</dbReference>